<feature type="domain" description="CHAD" evidence="1">
    <location>
        <begin position="9"/>
        <end position="283"/>
    </location>
</feature>
<organism evidence="2 3">
    <name type="scientific">Roseivivax halodurans JCM 10272</name>
    <dbReference type="NCBI Taxonomy" id="1449350"/>
    <lineage>
        <taxon>Bacteria</taxon>
        <taxon>Pseudomonadati</taxon>
        <taxon>Pseudomonadota</taxon>
        <taxon>Alphaproteobacteria</taxon>
        <taxon>Rhodobacterales</taxon>
        <taxon>Roseobacteraceae</taxon>
        <taxon>Roseivivax</taxon>
    </lineage>
</organism>
<dbReference type="Pfam" id="PF05235">
    <property type="entry name" value="CHAD"/>
    <property type="match status" value="1"/>
</dbReference>
<reference evidence="2 3" key="1">
    <citation type="submission" date="2014-01" db="EMBL/GenBank/DDBJ databases">
        <title>Roseivivax halodurans JCM 10272 Genome Sequencing.</title>
        <authorList>
            <person name="Lai Q."/>
            <person name="Li G."/>
            <person name="Shao Z."/>
        </authorList>
    </citation>
    <scope>NUCLEOTIDE SEQUENCE [LARGE SCALE GENOMIC DNA]</scope>
    <source>
        <strain evidence="2 3">JCM 10272</strain>
    </source>
</reference>
<comment type="caution">
    <text evidence="2">The sequence shown here is derived from an EMBL/GenBank/DDBJ whole genome shotgun (WGS) entry which is preliminary data.</text>
</comment>
<dbReference type="PROSITE" id="PS51708">
    <property type="entry name" value="CHAD"/>
    <property type="match status" value="1"/>
</dbReference>
<sequence length="298" mass="33590">MGYKLKTDDPDLAQGLRRVAAEQLDGALDALEGRGDPDVHEAVHDARKRCKKLRGLIRLYRGAFPGYKPENKALRDAARHLSDLRDKTAMIETYDRIMERYGDTLNRSAFAPLRAGFTRDRTAAGEGGDLADRRAAMAEALRAVRGRVDLWELDEAGFDAIREGIFASYARARDAMAPAEESRDPERLHEWRKRVKYHWYHMRLLSEAKSETVKTREASTDELSDILGDHHDLVEFAARLDGAALGDRPARVMRGLVREETARLEEEAFTLGRALFARKPKKVAKDLRKAVTTSYAAA</sequence>
<dbReference type="AlphaFoldDB" id="X7ECT7"/>
<proteinExistence type="predicted"/>
<protein>
    <recommendedName>
        <fullName evidence="1">CHAD domain-containing protein</fullName>
    </recommendedName>
</protein>
<evidence type="ECO:0000259" key="1">
    <source>
        <dbReference type="PROSITE" id="PS51708"/>
    </source>
</evidence>
<evidence type="ECO:0000313" key="2">
    <source>
        <dbReference type="EMBL" id="ETX13767.1"/>
    </source>
</evidence>
<dbReference type="OrthoDB" id="9810907at2"/>
<dbReference type="eggNOG" id="COG5607">
    <property type="taxonomic scope" value="Bacteria"/>
</dbReference>
<dbReference type="Proteomes" id="UP000022447">
    <property type="component" value="Unassembled WGS sequence"/>
</dbReference>
<dbReference type="PANTHER" id="PTHR39339:SF1">
    <property type="entry name" value="CHAD DOMAIN-CONTAINING PROTEIN"/>
    <property type="match status" value="1"/>
</dbReference>
<accession>X7ECT7</accession>
<gene>
    <name evidence="2" type="ORF">OCH239_06775</name>
</gene>
<evidence type="ECO:0000313" key="3">
    <source>
        <dbReference type="Proteomes" id="UP000022447"/>
    </source>
</evidence>
<keyword evidence="3" id="KW-1185">Reference proteome</keyword>
<dbReference type="InterPro" id="IPR038186">
    <property type="entry name" value="CHAD_dom_sf"/>
</dbReference>
<dbReference type="STRING" id="1449350.OCH239_06775"/>
<dbReference type="EMBL" id="JALZ01000018">
    <property type="protein sequence ID" value="ETX13767.1"/>
    <property type="molecule type" value="Genomic_DNA"/>
</dbReference>
<name>X7ECT7_9RHOB</name>
<dbReference type="RefSeq" id="WP_037264260.1">
    <property type="nucleotide sequence ID" value="NZ_JALZ01000018.1"/>
</dbReference>
<dbReference type="SMART" id="SM00880">
    <property type="entry name" value="CHAD"/>
    <property type="match status" value="1"/>
</dbReference>
<dbReference type="InterPro" id="IPR007899">
    <property type="entry name" value="CHAD_dom"/>
</dbReference>
<dbReference type="PANTHER" id="PTHR39339">
    <property type="entry name" value="SLR1444 PROTEIN"/>
    <property type="match status" value="1"/>
</dbReference>
<dbReference type="Gene3D" id="1.40.20.10">
    <property type="entry name" value="CHAD domain"/>
    <property type="match status" value="1"/>
</dbReference>